<keyword evidence="1" id="KW-0472">Membrane</keyword>
<keyword evidence="1" id="KW-0812">Transmembrane</keyword>
<dbReference type="WBParaSite" id="Gr19_v10_g12932.t1">
    <property type="protein sequence ID" value="Gr19_v10_g12932.t1"/>
    <property type="gene ID" value="Gr19_v10_g12932"/>
</dbReference>
<accession>A0A914H007</accession>
<sequence>MSAGGTTCDSTHVSRLPIIWLISYYICSIRPSDFAGGGDTLLKMSINGRESDRYKNVLVSPTPLTLAIMVPIYLTMLPYAMLYACLTTSTVPTPGPGCCPPLNQTLSPSTAFADGVLTFVYDSNLCRTLVTANCSQPNPTLELNAAIVVNTNNFLVVGPRNVTFAGVCGANRNWQMGNPPLAVQNIECLLTNPTGG</sequence>
<reference evidence="3" key="1">
    <citation type="submission" date="2022-11" db="UniProtKB">
        <authorList>
            <consortium name="WormBaseParasite"/>
        </authorList>
    </citation>
    <scope>IDENTIFICATION</scope>
</reference>
<proteinExistence type="predicted"/>
<evidence type="ECO:0000313" key="2">
    <source>
        <dbReference type="Proteomes" id="UP000887572"/>
    </source>
</evidence>
<keyword evidence="1" id="KW-1133">Transmembrane helix</keyword>
<name>A0A914H007_GLORO</name>
<keyword evidence="2" id="KW-1185">Reference proteome</keyword>
<evidence type="ECO:0000256" key="1">
    <source>
        <dbReference type="SAM" id="Phobius"/>
    </source>
</evidence>
<dbReference type="Proteomes" id="UP000887572">
    <property type="component" value="Unplaced"/>
</dbReference>
<dbReference type="AlphaFoldDB" id="A0A914H007"/>
<evidence type="ECO:0000313" key="3">
    <source>
        <dbReference type="WBParaSite" id="Gr19_v10_g12932.t1"/>
    </source>
</evidence>
<feature type="transmembrane region" description="Helical" evidence="1">
    <location>
        <begin position="64"/>
        <end position="86"/>
    </location>
</feature>
<protein>
    <submittedName>
        <fullName evidence="3">Uncharacterized protein</fullName>
    </submittedName>
</protein>
<organism evidence="2 3">
    <name type="scientific">Globodera rostochiensis</name>
    <name type="common">Golden nematode worm</name>
    <name type="synonym">Heterodera rostochiensis</name>
    <dbReference type="NCBI Taxonomy" id="31243"/>
    <lineage>
        <taxon>Eukaryota</taxon>
        <taxon>Metazoa</taxon>
        <taxon>Ecdysozoa</taxon>
        <taxon>Nematoda</taxon>
        <taxon>Chromadorea</taxon>
        <taxon>Rhabditida</taxon>
        <taxon>Tylenchina</taxon>
        <taxon>Tylenchomorpha</taxon>
        <taxon>Tylenchoidea</taxon>
        <taxon>Heteroderidae</taxon>
        <taxon>Heteroderinae</taxon>
        <taxon>Globodera</taxon>
    </lineage>
</organism>